<evidence type="ECO:0000256" key="1">
    <source>
        <dbReference type="ARBA" id="ARBA00004496"/>
    </source>
</evidence>
<dbReference type="Gene3D" id="3.40.50.300">
    <property type="entry name" value="P-loop containing nucleotide triphosphate hydrolases"/>
    <property type="match status" value="1"/>
</dbReference>
<evidence type="ECO:0000259" key="18">
    <source>
        <dbReference type="PROSITE" id="PS50110"/>
    </source>
</evidence>
<evidence type="ECO:0000313" key="20">
    <source>
        <dbReference type="Proteomes" id="UP000811899"/>
    </source>
</evidence>
<feature type="domain" description="Sigma-54 factor interaction" evidence="17">
    <location>
        <begin position="145"/>
        <end position="374"/>
    </location>
</feature>
<dbReference type="Pfam" id="PF00072">
    <property type="entry name" value="Response_reg"/>
    <property type="match status" value="1"/>
</dbReference>
<comment type="caution">
    <text evidence="19">The sequence shown here is derived from an EMBL/GenBank/DDBJ whole genome shotgun (WGS) entry which is preliminary data.</text>
</comment>
<dbReference type="GO" id="GO:0006355">
    <property type="term" value="P:regulation of DNA-templated transcription"/>
    <property type="evidence" value="ECO:0007669"/>
    <property type="project" value="InterPro"/>
</dbReference>
<dbReference type="Proteomes" id="UP000811899">
    <property type="component" value="Unassembled WGS sequence"/>
</dbReference>
<dbReference type="InterPro" id="IPR025944">
    <property type="entry name" value="Sigma_54_int_dom_CS"/>
</dbReference>
<dbReference type="SMART" id="SM00448">
    <property type="entry name" value="REC"/>
    <property type="match status" value="1"/>
</dbReference>
<evidence type="ECO:0000256" key="4">
    <source>
        <dbReference type="ARBA" id="ARBA00022491"/>
    </source>
</evidence>
<keyword evidence="10" id="KW-0238">DNA-binding</keyword>
<dbReference type="Pfam" id="PF02954">
    <property type="entry name" value="HTH_8"/>
    <property type="match status" value="1"/>
</dbReference>
<dbReference type="Gene3D" id="3.40.50.2300">
    <property type="match status" value="1"/>
</dbReference>
<keyword evidence="6" id="KW-0547">Nucleotide-binding</keyword>
<keyword evidence="7" id="KW-0067">ATP-binding</keyword>
<dbReference type="GO" id="GO:0043565">
    <property type="term" value="F:sequence-specific DNA binding"/>
    <property type="evidence" value="ECO:0007669"/>
    <property type="project" value="InterPro"/>
</dbReference>
<evidence type="ECO:0000259" key="17">
    <source>
        <dbReference type="PROSITE" id="PS50045"/>
    </source>
</evidence>
<dbReference type="RefSeq" id="WP_214172180.1">
    <property type="nucleotide sequence ID" value="NZ_JAHCVJ010000005.1"/>
</dbReference>
<evidence type="ECO:0000256" key="12">
    <source>
        <dbReference type="ARBA" id="ARBA00023163"/>
    </source>
</evidence>
<dbReference type="GO" id="GO:0005737">
    <property type="term" value="C:cytoplasm"/>
    <property type="evidence" value="ECO:0007669"/>
    <property type="project" value="UniProtKB-SubCell"/>
</dbReference>
<evidence type="ECO:0000256" key="16">
    <source>
        <dbReference type="PROSITE-ProRule" id="PRU00169"/>
    </source>
</evidence>
<keyword evidence="3" id="KW-0963">Cytoplasm</keyword>
<dbReference type="InterPro" id="IPR011006">
    <property type="entry name" value="CheY-like_superfamily"/>
</dbReference>
<evidence type="ECO:0000256" key="11">
    <source>
        <dbReference type="ARBA" id="ARBA00023159"/>
    </source>
</evidence>
<keyword evidence="4" id="KW-0678">Repressor</keyword>
<keyword evidence="8" id="KW-0902">Two-component regulatory system</keyword>
<dbReference type="Pfam" id="PF25601">
    <property type="entry name" value="AAA_lid_14"/>
    <property type="match status" value="1"/>
</dbReference>
<dbReference type="PROSITE" id="PS00676">
    <property type="entry name" value="SIGMA54_INTERACT_2"/>
    <property type="match status" value="1"/>
</dbReference>
<dbReference type="PROSITE" id="PS00688">
    <property type="entry name" value="SIGMA54_INTERACT_3"/>
    <property type="match status" value="1"/>
</dbReference>
<name>A0AAW4L398_9BACT</name>
<dbReference type="Gene3D" id="1.10.10.60">
    <property type="entry name" value="Homeodomain-like"/>
    <property type="match status" value="1"/>
</dbReference>
<evidence type="ECO:0000256" key="3">
    <source>
        <dbReference type="ARBA" id="ARBA00022490"/>
    </source>
</evidence>
<dbReference type="InterPro" id="IPR003593">
    <property type="entry name" value="AAA+_ATPase"/>
</dbReference>
<evidence type="ECO:0000313" key="19">
    <source>
        <dbReference type="EMBL" id="MBT0665418.1"/>
    </source>
</evidence>
<dbReference type="GO" id="GO:0005524">
    <property type="term" value="F:ATP binding"/>
    <property type="evidence" value="ECO:0007669"/>
    <property type="project" value="UniProtKB-KW"/>
</dbReference>
<dbReference type="EMBL" id="JAHCVJ010000005">
    <property type="protein sequence ID" value="MBT0665418.1"/>
    <property type="molecule type" value="Genomic_DNA"/>
</dbReference>
<dbReference type="InterPro" id="IPR058031">
    <property type="entry name" value="AAA_lid_NorR"/>
</dbReference>
<evidence type="ECO:0000256" key="6">
    <source>
        <dbReference type="ARBA" id="ARBA00022741"/>
    </source>
</evidence>
<dbReference type="InterPro" id="IPR009057">
    <property type="entry name" value="Homeodomain-like_sf"/>
</dbReference>
<accession>A0AAW4L398</accession>
<dbReference type="AlphaFoldDB" id="A0AAW4L398"/>
<dbReference type="InterPro" id="IPR001789">
    <property type="entry name" value="Sig_transdc_resp-reg_receiver"/>
</dbReference>
<gene>
    <name evidence="19" type="ORF">KI809_14010</name>
</gene>
<dbReference type="SMART" id="SM00382">
    <property type="entry name" value="AAA"/>
    <property type="match status" value="1"/>
</dbReference>
<keyword evidence="5 16" id="KW-0597">Phosphoprotein</keyword>
<keyword evidence="12" id="KW-0804">Transcription</keyword>
<dbReference type="InterPro" id="IPR027417">
    <property type="entry name" value="P-loop_NTPase"/>
</dbReference>
<dbReference type="CDD" id="cd00009">
    <property type="entry name" value="AAA"/>
    <property type="match status" value="1"/>
</dbReference>
<proteinExistence type="predicted"/>
<dbReference type="InterPro" id="IPR002078">
    <property type="entry name" value="Sigma_54_int"/>
</dbReference>
<evidence type="ECO:0000256" key="15">
    <source>
        <dbReference type="ARBA" id="ARBA00031910"/>
    </source>
</evidence>
<evidence type="ECO:0000256" key="13">
    <source>
        <dbReference type="ARBA" id="ARBA00023231"/>
    </source>
</evidence>
<dbReference type="PROSITE" id="PS50045">
    <property type="entry name" value="SIGMA54_INTERACT_4"/>
    <property type="match status" value="1"/>
</dbReference>
<evidence type="ECO:0000256" key="7">
    <source>
        <dbReference type="ARBA" id="ARBA00022840"/>
    </source>
</evidence>
<dbReference type="SUPFAM" id="SSF52540">
    <property type="entry name" value="P-loop containing nucleoside triphosphate hydrolases"/>
    <property type="match status" value="1"/>
</dbReference>
<keyword evidence="9" id="KW-0805">Transcription regulation</keyword>
<evidence type="ECO:0000256" key="10">
    <source>
        <dbReference type="ARBA" id="ARBA00023125"/>
    </source>
</evidence>
<dbReference type="FunFam" id="3.40.50.300:FF:000006">
    <property type="entry name" value="DNA-binding transcriptional regulator NtrC"/>
    <property type="match status" value="1"/>
</dbReference>
<evidence type="ECO:0000256" key="5">
    <source>
        <dbReference type="ARBA" id="ARBA00022553"/>
    </source>
</evidence>
<protein>
    <recommendedName>
        <fullName evidence="2">DNA-binding transcriptional regulator NtrC</fullName>
    </recommendedName>
    <alternativeName>
        <fullName evidence="14">Nitrogen regulation protein NR(I)</fullName>
    </alternativeName>
    <alternativeName>
        <fullName evidence="15">Nitrogen regulator I</fullName>
    </alternativeName>
</protein>
<evidence type="ECO:0000256" key="2">
    <source>
        <dbReference type="ARBA" id="ARBA00019059"/>
    </source>
</evidence>
<dbReference type="PANTHER" id="PTHR32071">
    <property type="entry name" value="TRANSCRIPTIONAL REGULATORY PROTEIN"/>
    <property type="match status" value="1"/>
</dbReference>
<dbReference type="GO" id="GO:0000160">
    <property type="term" value="P:phosphorelay signal transduction system"/>
    <property type="evidence" value="ECO:0007669"/>
    <property type="project" value="UniProtKB-KW"/>
</dbReference>
<keyword evidence="11" id="KW-0010">Activator</keyword>
<dbReference type="InterPro" id="IPR002197">
    <property type="entry name" value="HTH_Fis"/>
</dbReference>
<dbReference type="PROSITE" id="PS00675">
    <property type="entry name" value="SIGMA54_INTERACT_1"/>
    <property type="match status" value="1"/>
</dbReference>
<feature type="modified residue" description="4-aspartylphosphate" evidence="16">
    <location>
        <position position="54"/>
    </location>
</feature>
<sequence length="482" mass="53859">MPLSRILVADDEESMRWVLSKALKKKGFAVDLAADGEQALGMIQAGNYDLAILDIKMPGISGLDLLDRLRDLKSDLLVVIMTAEASMKNAVEAMKRGAYDYLTKPFDLDVIDAIVEKVNRAREMTSQVSILKEELKDRYQLEKTIIGNSPAMREVYKTIGKVAPSDITVMVQGESGTGKELIARAIHFNSRRLGKPFIALNCAAIPKELLESELFGFEKGAFTGAVERKLGKFEQANGGTIFLDEIGDMPGDLQAKILRVLQEKEITRTGGSQSIAVDVRIIAATNQDLEEMVRQRTFREDLFYRLNVVPIHLVPLRERREDIKSLAEYFLAKACTELEIPPRQCDPSAMSLLVSHSWPGNVRELENSIKRAVILSSDQLLTSDDFPGLRNQAKPGDIPTNGEGLSLEGIVEMKLRLSFANMDKMQSGDVYTMVIEQVERPLIRFVLEKTRGNQVRAADILGINRNTLRKKIQELGIDLRRD</sequence>
<keyword evidence="13" id="KW-0535">Nitrogen fixation</keyword>
<dbReference type="FunFam" id="3.40.50.2300:FF:000018">
    <property type="entry name" value="DNA-binding transcriptional regulator NtrC"/>
    <property type="match status" value="1"/>
</dbReference>
<evidence type="ECO:0000256" key="14">
    <source>
        <dbReference type="ARBA" id="ARBA00029881"/>
    </source>
</evidence>
<dbReference type="InterPro" id="IPR025662">
    <property type="entry name" value="Sigma_54_int_dom_ATP-bd_1"/>
</dbReference>
<keyword evidence="20" id="KW-1185">Reference proteome</keyword>
<dbReference type="Gene3D" id="1.10.8.60">
    <property type="match status" value="1"/>
</dbReference>
<dbReference type="PANTHER" id="PTHR32071:SF95">
    <property type="entry name" value="DNA-BINDING TRANSCRIPTIONAL REGULATOR NTRC"/>
    <property type="match status" value="1"/>
</dbReference>
<dbReference type="InterPro" id="IPR025943">
    <property type="entry name" value="Sigma_54_int_dom_ATP-bd_2"/>
</dbReference>
<organism evidence="19 20">
    <name type="scientific">Geoanaerobacter pelophilus</name>
    <dbReference type="NCBI Taxonomy" id="60036"/>
    <lineage>
        <taxon>Bacteria</taxon>
        <taxon>Pseudomonadati</taxon>
        <taxon>Thermodesulfobacteriota</taxon>
        <taxon>Desulfuromonadia</taxon>
        <taxon>Geobacterales</taxon>
        <taxon>Geobacteraceae</taxon>
        <taxon>Geoanaerobacter</taxon>
    </lineage>
</organism>
<comment type="subcellular location">
    <subcellularLocation>
        <location evidence="1">Cytoplasm</location>
    </subcellularLocation>
</comment>
<reference evidence="19 20" key="1">
    <citation type="submission" date="2021-05" db="EMBL/GenBank/DDBJ databases">
        <title>The draft genome of Geobacter pelophilus DSM 12255.</title>
        <authorList>
            <person name="Xu Z."/>
            <person name="Masuda Y."/>
            <person name="Itoh H."/>
            <person name="Senoo K."/>
        </authorList>
    </citation>
    <scope>NUCLEOTIDE SEQUENCE [LARGE SCALE GENOMIC DNA]</scope>
    <source>
        <strain evidence="19 20">DSM 12255</strain>
    </source>
</reference>
<dbReference type="PROSITE" id="PS50110">
    <property type="entry name" value="RESPONSE_REGULATORY"/>
    <property type="match status" value="1"/>
</dbReference>
<dbReference type="Pfam" id="PF00158">
    <property type="entry name" value="Sigma54_activat"/>
    <property type="match status" value="1"/>
</dbReference>
<evidence type="ECO:0000256" key="8">
    <source>
        <dbReference type="ARBA" id="ARBA00023012"/>
    </source>
</evidence>
<feature type="domain" description="Response regulatory" evidence="18">
    <location>
        <begin position="5"/>
        <end position="119"/>
    </location>
</feature>
<dbReference type="SUPFAM" id="SSF46689">
    <property type="entry name" value="Homeodomain-like"/>
    <property type="match status" value="1"/>
</dbReference>
<evidence type="ECO:0000256" key="9">
    <source>
        <dbReference type="ARBA" id="ARBA00023015"/>
    </source>
</evidence>
<dbReference type="PRINTS" id="PR01590">
    <property type="entry name" value="HTHFIS"/>
</dbReference>
<dbReference type="SUPFAM" id="SSF52172">
    <property type="entry name" value="CheY-like"/>
    <property type="match status" value="1"/>
</dbReference>